<evidence type="ECO:0000256" key="1">
    <source>
        <dbReference type="SAM" id="MobiDB-lite"/>
    </source>
</evidence>
<organism evidence="2 3">
    <name type="scientific">Lineolata rhizophorae</name>
    <dbReference type="NCBI Taxonomy" id="578093"/>
    <lineage>
        <taxon>Eukaryota</taxon>
        <taxon>Fungi</taxon>
        <taxon>Dikarya</taxon>
        <taxon>Ascomycota</taxon>
        <taxon>Pezizomycotina</taxon>
        <taxon>Dothideomycetes</taxon>
        <taxon>Dothideomycetes incertae sedis</taxon>
        <taxon>Lineolatales</taxon>
        <taxon>Lineolataceae</taxon>
        <taxon>Lineolata</taxon>
    </lineage>
</organism>
<gene>
    <name evidence="2" type="ORF">BDY21DRAFT_357983</name>
</gene>
<keyword evidence="3" id="KW-1185">Reference proteome</keyword>
<accession>A0A6A6NM81</accession>
<dbReference type="EMBL" id="MU001703">
    <property type="protein sequence ID" value="KAF2452796.1"/>
    <property type="molecule type" value="Genomic_DNA"/>
</dbReference>
<protein>
    <submittedName>
        <fullName evidence="2">Uncharacterized protein</fullName>
    </submittedName>
</protein>
<evidence type="ECO:0000313" key="3">
    <source>
        <dbReference type="Proteomes" id="UP000799766"/>
    </source>
</evidence>
<proteinExistence type="predicted"/>
<reference evidence="2" key="1">
    <citation type="journal article" date="2020" name="Stud. Mycol.">
        <title>101 Dothideomycetes genomes: a test case for predicting lifestyles and emergence of pathogens.</title>
        <authorList>
            <person name="Haridas S."/>
            <person name="Albert R."/>
            <person name="Binder M."/>
            <person name="Bloem J."/>
            <person name="Labutti K."/>
            <person name="Salamov A."/>
            <person name="Andreopoulos B."/>
            <person name="Baker S."/>
            <person name="Barry K."/>
            <person name="Bills G."/>
            <person name="Bluhm B."/>
            <person name="Cannon C."/>
            <person name="Castanera R."/>
            <person name="Culley D."/>
            <person name="Daum C."/>
            <person name="Ezra D."/>
            <person name="Gonzalez J."/>
            <person name="Henrissat B."/>
            <person name="Kuo A."/>
            <person name="Liang C."/>
            <person name="Lipzen A."/>
            <person name="Lutzoni F."/>
            <person name="Magnuson J."/>
            <person name="Mondo S."/>
            <person name="Nolan M."/>
            <person name="Ohm R."/>
            <person name="Pangilinan J."/>
            <person name="Park H.-J."/>
            <person name="Ramirez L."/>
            <person name="Alfaro M."/>
            <person name="Sun H."/>
            <person name="Tritt A."/>
            <person name="Yoshinaga Y."/>
            <person name="Zwiers L.-H."/>
            <person name="Turgeon B."/>
            <person name="Goodwin S."/>
            <person name="Spatafora J."/>
            <person name="Crous P."/>
            <person name="Grigoriev I."/>
        </authorList>
    </citation>
    <scope>NUCLEOTIDE SEQUENCE</scope>
    <source>
        <strain evidence="2">ATCC 16933</strain>
    </source>
</reference>
<evidence type="ECO:0000313" key="2">
    <source>
        <dbReference type="EMBL" id="KAF2452796.1"/>
    </source>
</evidence>
<sequence>MLGSGALGLAGRGLGCPVERIWRPIRPRRTDDERDGGPGPVSCRTQASRTTWDVLFSCKEWRRSRAIRRCCTGVLCSSREREPPAAPCSNLMRLRIPIGCPFQHGPGSSVLATYAWTKAAFLTDCLGTRSCKASRGTSKTRPGHNPGKHDISPAPH</sequence>
<dbReference type="Proteomes" id="UP000799766">
    <property type="component" value="Unassembled WGS sequence"/>
</dbReference>
<name>A0A6A6NM81_9PEZI</name>
<dbReference type="AlphaFoldDB" id="A0A6A6NM81"/>
<feature type="compositionally biased region" description="Basic and acidic residues" evidence="1">
    <location>
        <begin position="147"/>
        <end position="156"/>
    </location>
</feature>
<feature type="region of interest" description="Disordered" evidence="1">
    <location>
        <begin position="133"/>
        <end position="156"/>
    </location>
</feature>